<dbReference type="Proteomes" id="UP000472272">
    <property type="component" value="Chromosome 2"/>
</dbReference>
<dbReference type="GO" id="GO:0006420">
    <property type="term" value="P:arginyl-tRNA aminoacylation"/>
    <property type="evidence" value="ECO:0007669"/>
    <property type="project" value="Ensembl"/>
</dbReference>
<dbReference type="InterPro" id="IPR008909">
    <property type="entry name" value="DALR_anticod-bd"/>
</dbReference>
<dbReference type="PRINTS" id="PR01038">
    <property type="entry name" value="TRNASYNTHARG"/>
</dbReference>
<evidence type="ECO:0000256" key="4">
    <source>
        <dbReference type="ARBA" id="ARBA00022171"/>
    </source>
</evidence>
<dbReference type="InterPro" id="IPR014729">
    <property type="entry name" value="Rossmann-like_a/b/a_fold"/>
</dbReference>
<dbReference type="FunFam" id="3.40.50.620:FF:000084">
    <property type="entry name" value="arginine--tRNA ligase, cytoplasmic"/>
    <property type="match status" value="1"/>
</dbReference>
<dbReference type="InterPro" id="IPR036695">
    <property type="entry name" value="Arg-tRNA-synth_N_sf"/>
</dbReference>
<comment type="catalytic activity">
    <reaction evidence="12">
        <text>tRNA(Arg) + L-arginine + ATP = L-arginyl-tRNA(Arg) + AMP + diphosphate</text>
        <dbReference type="Rhea" id="RHEA:20301"/>
        <dbReference type="Rhea" id="RHEA-COMP:9658"/>
        <dbReference type="Rhea" id="RHEA-COMP:9673"/>
        <dbReference type="ChEBI" id="CHEBI:30616"/>
        <dbReference type="ChEBI" id="CHEBI:32682"/>
        <dbReference type="ChEBI" id="CHEBI:33019"/>
        <dbReference type="ChEBI" id="CHEBI:78442"/>
        <dbReference type="ChEBI" id="CHEBI:78513"/>
        <dbReference type="ChEBI" id="CHEBI:456215"/>
        <dbReference type="EC" id="6.1.1.19"/>
    </reaction>
</comment>
<evidence type="ECO:0000256" key="11">
    <source>
        <dbReference type="ARBA" id="ARBA00033033"/>
    </source>
</evidence>
<evidence type="ECO:0000256" key="8">
    <source>
        <dbReference type="ARBA" id="ARBA00022840"/>
    </source>
</evidence>
<reference evidence="17" key="2">
    <citation type="submission" date="2025-08" db="UniProtKB">
        <authorList>
            <consortium name="Ensembl"/>
        </authorList>
    </citation>
    <scope>IDENTIFICATION</scope>
</reference>
<dbReference type="GO" id="GO:0004814">
    <property type="term" value="F:arginine-tRNA ligase activity"/>
    <property type="evidence" value="ECO:0007669"/>
    <property type="project" value="UniProtKB-EC"/>
</dbReference>
<evidence type="ECO:0000256" key="10">
    <source>
        <dbReference type="ARBA" id="ARBA00023146"/>
    </source>
</evidence>
<dbReference type="PANTHER" id="PTHR11956:SF5">
    <property type="entry name" value="ARGININE--TRNA LIGASE, CYTOPLASMIC"/>
    <property type="match status" value="1"/>
</dbReference>
<dbReference type="SUPFAM" id="SSF55190">
    <property type="entry name" value="Arginyl-tRNA synthetase (ArgRS), N-terminal 'additional' domain"/>
    <property type="match status" value="1"/>
</dbReference>
<dbReference type="InterPro" id="IPR005148">
    <property type="entry name" value="Arg-tRNA-synth_N"/>
</dbReference>
<dbReference type="Pfam" id="PF00750">
    <property type="entry name" value="tRNA-synt_1d"/>
    <property type="match status" value="1"/>
</dbReference>
<keyword evidence="9 13" id="KW-0648">Protein biosynthesis</keyword>
<evidence type="ECO:0000256" key="13">
    <source>
        <dbReference type="RuleBase" id="RU363038"/>
    </source>
</evidence>
<organism evidence="17 18">
    <name type="scientific">Podarcis muralis</name>
    <name type="common">Wall lizard</name>
    <name type="synonym">Lacerta muralis</name>
    <dbReference type="NCBI Taxonomy" id="64176"/>
    <lineage>
        <taxon>Eukaryota</taxon>
        <taxon>Metazoa</taxon>
        <taxon>Chordata</taxon>
        <taxon>Craniata</taxon>
        <taxon>Vertebrata</taxon>
        <taxon>Euteleostomi</taxon>
        <taxon>Lepidosauria</taxon>
        <taxon>Squamata</taxon>
        <taxon>Bifurcata</taxon>
        <taxon>Unidentata</taxon>
        <taxon>Episquamata</taxon>
        <taxon>Laterata</taxon>
        <taxon>Lacertibaenia</taxon>
        <taxon>Lacertidae</taxon>
        <taxon>Podarcis</taxon>
    </lineage>
</organism>
<keyword evidence="10 13" id="KW-0030">Aminoacyl-tRNA synthetase</keyword>
<evidence type="ECO:0000256" key="9">
    <source>
        <dbReference type="ARBA" id="ARBA00022917"/>
    </source>
</evidence>
<keyword evidence="6 13" id="KW-0436">Ligase</keyword>
<dbReference type="EC" id="6.1.1.19" evidence="3"/>
<dbReference type="Gene3D" id="3.40.50.620">
    <property type="entry name" value="HUPs"/>
    <property type="match status" value="1"/>
</dbReference>
<dbReference type="InterPro" id="IPR035684">
    <property type="entry name" value="ArgRS_core"/>
</dbReference>
<dbReference type="GO" id="GO:0005524">
    <property type="term" value="F:ATP binding"/>
    <property type="evidence" value="ECO:0007669"/>
    <property type="project" value="UniProtKB-KW"/>
</dbReference>
<reference evidence="17 18" key="1">
    <citation type="journal article" date="2019" name="Proc. Natl. Acad. Sci. U.S.A.">
        <title>Regulatory changes in pterin and carotenoid genes underlie balanced color polymorphisms in the wall lizard.</title>
        <authorList>
            <person name="Andrade P."/>
            <person name="Pinho C."/>
            <person name="Perez I de Lanuza G."/>
            <person name="Afonso S."/>
            <person name="Brejcha J."/>
            <person name="Rubin C.J."/>
            <person name="Wallerman O."/>
            <person name="Pereira P."/>
            <person name="Sabatino S.J."/>
            <person name="Bellati A."/>
            <person name="Pellitteri-Rosa D."/>
            <person name="Bosakova Z."/>
            <person name="Bunikis I."/>
            <person name="Carretero M.A."/>
            <person name="Feiner N."/>
            <person name="Marsik P."/>
            <person name="Pauperio F."/>
            <person name="Salvi D."/>
            <person name="Soler L."/>
            <person name="While G.M."/>
            <person name="Uller T."/>
            <person name="Font E."/>
            <person name="Andersson L."/>
            <person name="Carneiro M."/>
        </authorList>
    </citation>
    <scope>NUCLEOTIDE SEQUENCE</scope>
</reference>
<keyword evidence="14" id="KW-0175">Coiled coil</keyword>
<dbReference type="GO" id="GO:0005829">
    <property type="term" value="C:cytosol"/>
    <property type="evidence" value="ECO:0007669"/>
    <property type="project" value="UniProtKB-SubCell"/>
</dbReference>
<dbReference type="Ensembl" id="ENSPMRT00000021863.1">
    <property type="protein sequence ID" value="ENSPMRP00000020583.1"/>
    <property type="gene ID" value="ENSPMRG00000013382.1"/>
</dbReference>
<dbReference type="Gene3D" id="3.30.1360.70">
    <property type="entry name" value="Arginyl tRNA synthetase N-terminal domain"/>
    <property type="match status" value="1"/>
</dbReference>
<evidence type="ECO:0000259" key="15">
    <source>
        <dbReference type="SMART" id="SM00836"/>
    </source>
</evidence>
<dbReference type="SMART" id="SM01016">
    <property type="entry name" value="Arg_tRNA_synt_N"/>
    <property type="match status" value="1"/>
</dbReference>
<dbReference type="Pfam" id="PF03485">
    <property type="entry name" value="Arg_tRNA_synt_N"/>
    <property type="match status" value="1"/>
</dbReference>
<feature type="coiled-coil region" evidence="14">
    <location>
        <begin position="5"/>
        <end position="68"/>
    </location>
</feature>
<proteinExistence type="inferred from homology"/>
<dbReference type="SUPFAM" id="SSF47323">
    <property type="entry name" value="Anticodon-binding domain of a subclass of class I aminoacyl-tRNA synthetases"/>
    <property type="match status" value="1"/>
</dbReference>
<reference evidence="17" key="3">
    <citation type="submission" date="2025-09" db="UniProtKB">
        <authorList>
            <consortium name="Ensembl"/>
        </authorList>
    </citation>
    <scope>IDENTIFICATION</scope>
</reference>
<comment type="subcellular location">
    <subcellularLocation>
        <location evidence="1">Cytoplasm</location>
        <location evidence="1">Cytosol</location>
    </subcellularLocation>
</comment>
<sequence>MEVQVAQCAERLQRQEKEIKFLTAEVDRLKNYGCLGVSPNLEGLREENAKLKYRLNVLQKSLQEERSRSKPSKGMININSRLQDIFGVAIKAAYPDLENPPLLVTPSQQSKFGDYQCNSAMSITQILLKTKEQKVSPREIADKIARNIPDNECIAKIEIAGPGFINVHLKKDFVSKQLSSMLVNGVQLPALGERKKVVIDFSSPNIAKEMHVGHLRSTIIGESMCRLFEFVGFDVLRLNHLGDWGTQFGMLIAHLQDKFPDYLTVSPPIGDLQAFYKESKRRFDTEEEFKKHAYRCVVLLQSKNPDFIKAWKLICDVSRKEFQKIYDCLDVTIIERGESYYQDKMSDIVKEFEEGGFVQVDDGRKIVFVPGYSVPLTIVKSDGGFTYDTSDLAALKQRLFEEKADYIIYVVDSGQAVHLQTIFAAGQMIGWYDPKVTRVTHAAFGVVLGEDKKKFKTRSGDTVRLIDLLEEGLKRSMDKLKEKERDKVLTPEELKAAQTSVAFGCIKYADLSHNRINDYIFSFDKMLDDRGNTAAYLLYAFTRIRSIARLANIGEETLQKAATQTEIILDHEKEWKLGKCILRFPEILQKILDDLLLHTLCDYLYELATTFTEFYDNCYCVEKDRQTGKIVKVNMWRMLLCEATAAVMAKGFDILGIKPVQKIGVLQIEVQNMFLHKPEAALLAGLPQLLSHRRRAGHLFLPGARGVPTACLCKGS</sequence>
<dbReference type="HAMAP" id="MF_00123">
    <property type="entry name" value="Arg_tRNA_synth"/>
    <property type="match status" value="1"/>
</dbReference>
<dbReference type="GO" id="GO:0005654">
    <property type="term" value="C:nucleoplasm"/>
    <property type="evidence" value="ECO:0007669"/>
    <property type="project" value="Ensembl"/>
</dbReference>
<evidence type="ECO:0000256" key="14">
    <source>
        <dbReference type="SAM" id="Coils"/>
    </source>
</evidence>
<dbReference type="FunFam" id="1.10.730.10:FF:000016">
    <property type="entry name" value="Arginine--tRNA ligase, cytoplasmic"/>
    <property type="match status" value="1"/>
</dbReference>
<dbReference type="OMA" id="NKPLHLG"/>
<evidence type="ECO:0000256" key="7">
    <source>
        <dbReference type="ARBA" id="ARBA00022741"/>
    </source>
</evidence>
<evidence type="ECO:0000256" key="6">
    <source>
        <dbReference type="ARBA" id="ARBA00022598"/>
    </source>
</evidence>
<dbReference type="GeneTree" id="ENSGT00530000063407"/>
<protein>
    <recommendedName>
        <fullName evidence="4">Arginine--tRNA ligase, cytoplasmic</fullName>
        <ecNumber evidence="3">6.1.1.19</ecNumber>
    </recommendedName>
    <alternativeName>
        <fullName evidence="11">Arginyl-tRNA synthetase</fullName>
    </alternativeName>
</protein>
<dbReference type="PROSITE" id="PS00178">
    <property type="entry name" value="AA_TRNA_LIGASE_I"/>
    <property type="match status" value="1"/>
</dbReference>
<dbReference type="FunFam" id="3.30.1360.70:FF:000002">
    <property type="entry name" value="arginine--tRNA ligase, cytoplasmic"/>
    <property type="match status" value="1"/>
</dbReference>
<evidence type="ECO:0000256" key="12">
    <source>
        <dbReference type="ARBA" id="ARBA00049339"/>
    </source>
</evidence>
<evidence type="ECO:0000256" key="1">
    <source>
        <dbReference type="ARBA" id="ARBA00004514"/>
    </source>
</evidence>
<dbReference type="CDD" id="cd00671">
    <property type="entry name" value="ArgRS_core"/>
    <property type="match status" value="1"/>
</dbReference>
<dbReference type="AlphaFoldDB" id="A0A670J7Z6"/>
<dbReference type="InterPro" id="IPR001278">
    <property type="entry name" value="Arg-tRNA-ligase"/>
</dbReference>
<evidence type="ECO:0000256" key="2">
    <source>
        <dbReference type="ARBA" id="ARBA00005594"/>
    </source>
</evidence>
<keyword evidence="18" id="KW-1185">Reference proteome</keyword>
<dbReference type="NCBIfam" id="TIGR00456">
    <property type="entry name" value="argS"/>
    <property type="match status" value="1"/>
</dbReference>
<feature type="domain" description="DALR anticodon binding" evidence="15">
    <location>
        <begin position="537"/>
        <end position="663"/>
    </location>
</feature>
<dbReference type="InterPro" id="IPR001412">
    <property type="entry name" value="aa-tRNA-synth_I_CS"/>
</dbReference>
<evidence type="ECO:0000313" key="18">
    <source>
        <dbReference type="Proteomes" id="UP000472272"/>
    </source>
</evidence>
<dbReference type="PANTHER" id="PTHR11956">
    <property type="entry name" value="ARGINYL-TRNA SYNTHETASE"/>
    <property type="match status" value="1"/>
</dbReference>
<dbReference type="SMART" id="SM00836">
    <property type="entry name" value="DALR_1"/>
    <property type="match status" value="1"/>
</dbReference>
<keyword evidence="7 13" id="KW-0547">Nucleotide-binding</keyword>
<gene>
    <name evidence="17" type="primary">RARS1</name>
</gene>
<dbReference type="SUPFAM" id="SSF52374">
    <property type="entry name" value="Nucleotidylyl transferase"/>
    <property type="match status" value="1"/>
</dbReference>
<dbReference type="GO" id="GO:0017101">
    <property type="term" value="C:aminoacyl-tRNA synthetase multienzyme complex"/>
    <property type="evidence" value="ECO:0007669"/>
    <property type="project" value="Ensembl"/>
</dbReference>
<dbReference type="Pfam" id="PF05746">
    <property type="entry name" value="DALR_1"/>
    <property type="match status" value="1"/>
</dbReference>
<comment type="similarity">
    <text evidence="2 13">Belongs to the class-I aminoacyl-tRNA synthetase family.</text>
</comment>
<evidence type="ECO:0000256" key="5">
    <source>
        <dbReference type="ARBA" id="ARBA00022490"/>
    </source>
</evidence>
<evidence type="ECO:0000313" key="17">
    <source>
        <dbReference type="Ensembl" id="ENSPMRP00000020583.1"/>
    </source>
</evidence>
<keyword evidence="5" id="KW-0963">Cytoplasm</keyword>
<evidence type="ECO:0000259" key="16">
    <source>
        <dbReference type="SMART" id="SM01016"/>
    </source>
</evidence>
<dbReference type="GO" id="GO:0005730">
    <property type="term" value="C:nucleolus"/>
    <property type="evidence" value="ECO:0007669"/>
    <property type="project" value="Ensembl"/>
</dbReference>
<feature type="domain" description="Arginyl tRNA synthetase N-terminal" evidence="16">
    <location>
        <begin position="80"/>
        <end position="169"/>
    </location>
</feature>
<dbReference type="Gene3D" id="1.10.730.10">
    <property type="entry name" value="Isoleucyl-tRNA Synthetase, Domain 1"/>
    <property type="match status" value="1"/>
</dbReference>
<name>A0A670J7Z6_PODMU</name>
<keyword evidence="8 13" id="KW-0067">ATP-binding</keyword>
<dbReference type="InterPro" id="IPR009080">
    <property type="entry name" value="tRNAsynth_Ia_anticodon-bd"/>
</dbReference>
<accession>A0A670J7Z6</accession>
<evidence type="ECO:0000256" key="3">
    <source>
        <dbReference type="ARBA" id="ARBA00012837"/>
    </source>
</evidence>